<keyword evidence="4" id="KW-1185">Reference proteome</keyword>
<dbReference type="EMBL" id="KB292747">
    <property type="protein sequence ID" value="ELU17043.1"/>
    <property type="molecule type" value="Genomic_DNA"/>
</dbReference>
<gene>
    <name evidence="2" type="ORF">CAPTEDRAFT_197252</name>
</gene>
<reference evidence="4" key="1">
    <citation type="submission" date="2012-12" db="EMBL/GenBank/DDBJ databases">
        <authorList>
            <person name="Hellsten U."/>
            <person name="Grimwood J."/>
            <person name="Chapman J.A."/>
            <person name="Shapiro H."/>
            <person name="Aerts A."/>
            <person name="Otillar R.P."/>
            <person name="Terry A.Y."/>
            <person name="Boore J.L."/>
            <person name="Simakov O."/>
            <person name="Marletaz F."/>
            <person name="Cho S.-J."/>
            <person name="Edsinger-Gonzales E."/>
            <person name="Havlak P."/>
            <person name="Kuo D.-H."/>
            <person name="Larsson T."/>
            <person name="Lv J."/>
            <person name="Arendt D."/>
            <person name="Savage R."/>
            <person name="Osoegawa K."/>
            <person name="de Jong P."/>
            <person name="Lindberg D.R."/>
            <person name="Seaver E.C."/>
            <person name="Weisblat D.A."/>
            <person name="Putnam N.H."/>
            <person name="Grigoriev I.V."/>
            <person name="Rokhsar D.S."/>
        </authorList>
    </citation>
    <scope>NUCLEOTIDE SEQUENCE</scope>
    <source>
        <strain evidence="4">I ESC-2004</strain>
    </source>
</reference>
<dbReference type="PANTHER" id="PTHR11505">
    <property type="entry name" value="L1 TRANSPOSABLE ELEMENT-RELATED"/>
    <property type="match status" value="1"/>
</dbReference>
<dbReference type="Proteomes" id="UP000014760">
    <property type="component" value="Unassembled WGS sequence"/>
</dbReference>
<accession>R7VDX2</accession>
<dbReference type="InterPro" id="IPR004244">
    <property type="entry name" value="Transposase_22"/>
</dbReference>
<evidence type="ECO:0000313" key="3">
    <source>
        <dbReference type="EnsemblMetazoa" id="CapteP197252"/>
    </source>
</evidence>
<dbReference type="OMA" id="CSPANMN"/>
<feature type="coiled-coil region" evidence="1">
    <location>
        <begin position="161"/>
        <end position="191"/>
    </location>
</feature>
<dbReference type="EMBL" id="AMQN01017114">
    <property type="status" value="NOT_ANNOTATED_CDS"/>
    <property type="molecule type" value="Genomic_DNA"/>
</dbReference>
<dbReference type="EnsemblMetazoa" id="CapteT197252">
    <property type="protein sequence ID" value="CapteP197252"/>
    <property type="gene ID" value="CapteG197252"/>
</dbReference>
<keyword evidence="1" id="KW-0175">Coiled coil</keyword>
<dbReference type="HOGENOM" id="CLU_821937_0_0_1"/>
<dbReference type="AlphaFoldDB" id="R7VDX2"/>
<reference evidence="2 4" key="2">
    <citation type="journal article" date="2013" name="Nature">
        <title>Insights into bilaterian evolution from three spiralian genomes.</title>
        <authorList>
            <person name="Simakov O."/>
            <person name="Marletaz F."/>
            <person name="Cho S.J."/>
            <person name="Edsinger-Gonzales E."/>
            <person name="Havlak P."/>
            <person name="Hellsten U."/>
            <person name="Kuo D.H."/>
            <person name="Larsson T."/>
            <person name="Lv J."/>
            <person name="Arendt D."/>
            <person name="Savage R."/>
            <person name="Osoegawa K."/>
            <person name="de Jong P."/>
            <person name="Grimwood J."/>
            <person name="Chapman J.A."/>
            <person name="Shapiro H."/>
            <person name="Aerts A."/>
            <person name="Otillar R.P."/>
            <person name="Terry A.Y."/>
            <person name="Boore J.L."/>
            <person name="Grigoriev I.V."/>
            <person name="Lindberg D.R."/>
            <person name="Seaver E.C."/>
            <person name="Weisblat D.A."/>
            <person name="Putnam N.H."/>
            <person name="Rokhsar D.S."/>
        </authorList>
    </citation>
    <scope>NUCLEOTIDE SEQUENCE</scope>
    <source>
        <strain evidence="2 4">I ESC-2004</strain>
    </source>
</reference>
<protein>
    <submittedName>
        <fullName evidence="2 3">Uncharacterized protein</fullName>
    </submittedName>
</protein>
<evidence type="ECO:0000313" key="2">
    <source>
        <dbReference type="EMBL" id="ELU17043.1"/>
    </source>
</evidence>
<name>R7VDX2_CAPTE</name>
<proteinExistence type="predicted"/>
<dbReference type="Gene3D" id="3.30.70.1820">
    <property type="entry name" value="L1 transposable element, RRM domain"/>
    <property type="match status" value="1"/>
</dbReference>
<evidence type="ECO:0000313" key="4">
    <source>
        <dbReference type="Proteomes" id="UP000014760"/>
    </source>
</evidence>
<dbReference type="STRING" id="283909.R7VDX2"/>
<dbReference type="OrthoDB" id="10046076at2759"/>
<evidence type="ECO:0000256" key="1">
    <source>
        <dbReference type="SAM" id="Coils"/>
    </source>
</evidence>
<sequence length="338" mass="38785">MTSMRYSNLKRTSVNLVRVDSNGYVQPPQCYDPCDDLMTSVGSADDRKLTEEHVDAANQLYSIETKTELHQPQKISSTVGLTLLVLMRCPHIDSAFYSFAAKYMITRSKSRSSEKDSSDMDLSSFVGALTSALQDTQVRACLSDIVGESFRQELISLKAELKKKDSVIEHLDRRIESLENQNDALEQYTRRNSIRVTGLPEVEHEDILDRTLKIVNEDLEVNPPISIMDIDRVHRVGRRNPDRPRSVIVKFSTYRARQSVMKMKKNIKARLPSTFLNEDLTKERSTFLYKARQMKRQKQITDCWTHDGAIVFKDNNGKIHSGRTLWDCENLLDSFVKS</sequence>
<organism evidence="2">
    <name type="scientific">Capitella teleta</name>
    <name type="common">Polychaete worm</name>
    <dbReference type="NCBI Taxonomy" id="283909"/>
    <lineage>
        <taxon>Eukaryota</taxon>
        <taxon>Metazoa</taxon>
        <taxon>Spiralia</taxon>
        <taxon>Lophotrochozoa</taxon>
        <taxon>Annelida</taxon>
        <taxon>Polychaeta</taxon>
        <taxon>Sedentaria</taxon>
        <taxon>Scolecida</taxon>
        <taxon>Capitellidae</taxon>
        <taxon>Capitella</taxon>
    </lineage>
</organism>
<reference evidence="3" key="3">
    <citation type="submission" date="2015-06" db="UniProtKB">
        <authorList>
            <consortium name="EnsemblMetazoa"/>
        </authorList>
    </citation>
    <scope>IDENTIFICATION</scope>
</reference>